<dbReference type="InParanoid" id="A0A6P6Y9B3"/>
<feature type="domain" description="Myb/SANT-like DNA-binding" evidence="2">
    <location>
        <begin position="59"/>
        <end position="145"/>
    </location>
</feature>
<evidence type="ECO:0000259" key="2">
    <source>
        <dbReference type="Pfam" id="PF13837"/>
    </source>
</evidence>
<feature type="region of interest" description="Disordered" evidence="1">
    <location>
        <begin position="251"/>
        <end position="306"/>
    </location>
</feature>
<sequence>MRQSNNNLESTTTTTEMGTELQYSNSEIHNGQNGSATNNTTATNTSTGSTKPIIERGASWAFGETKLLLALWSQDMVQRQLTNSKRTRHVWEKIAERIREHGYDRTADQVRTRVFNMIAEYRRIMKNPTPERRKKCIFFDAIHRIYQAKDTNSLENVILTMGYMMDNQSGNICSITNDQYNFDPLDFSNIGGNGGGGDSIDQADGDGSNGDDQNNNSGSDSDERNNELLVFPLSPNSYVAANDVDDDTNFNYDESTFVPHSKRFRSNPDTTNGQHHYPTTNNHHHHNQNNQQHNNHYNNPHLSSSMPLDQSASALLIDRMFSHLSKETEVMREWVNLERERLAQEVARRKEEKDREERREKIFLDVLNKLQERIFSVLKHHEQQSTMKQSRDQEKSQSNEPTQTPTSSSSSTSSSSNNQTDK</sequence>
<accession>A0A6P6Y9B3</accession>
<gene>
    <name evidence="4" type="primary">LOC113795543</name>
</gene>
<protein>
    <submittedName>
        <fullName evidence="4">Serum response factor homolog B-like</fullName>
    </submittedName>
</protein>
<dbReference type="Pfam" id="PF13837">
    <property type="entry name" value="Myb_DNA-bind_4"/>
    <property type="match status" value="1"/>
</dbReference>
<reference evidence="4" key="1">
    <citation type="submission" date="2025-08" db="UniProtKB">
        <authorList>
            <consortium name="RefSeq"/>
        </authorList>
    </citation>
    <scope>IDENTIFICATION</scope>
    <source>
        <strain evidence="4">Airmid</strain>
    </source>
</reference>
<evidence type="ECO:0000313" key="3">
    <source>
        <dbReference type="Proteomes" id="UP000515146"/>
    </source>
</evidence>
<feature type="region of interest" description="Disordered" evidence="1">
    <location>
        <begin position="26"/>
        <end position="51"/>
    </location>
</feature>
<feature type="compositionally biased region" description="Low complexity" evidence="1">
    <location>
        <begin position="398"/>
        <end position="422"/>
    </location>
</feature>
<proteinExistence type="predicted"/>
<evidence type="ECO:0000313" key="4">
    <source>
        <dbReference type="RefSeq" id="XP_027201536.1"/>
    </source>
</evidence>
<dbReference type="OMA" id="ALWSQDM"/>
<dbReference type="InterPro" id="IPR044822">
    <property type="entry name" value="Myb_DNA-bind_4"/>
</dbReference>
<feature type="compositionally biased region" description="Low complexity" evidence="1">
    <location>
        <begin position="288"/>
        <end position="301"/>
    </location>
</feature>
<organism evidence="3 4">
    <name type="scientific">Dermatophagoides pteronyssinus</name>
    <name type="common">European house dust mite</name>
    <dbReference type="NCBI Taxonomy" id="6956"/>
    <lineage>
        <taxon>Eukaryota</taxon>
        <taxon>Metazoa</taxon>
        <taxon>Ecdysozoa</taxon>
        <taxon>Arthropoda</taxon>
        <taxon>Chelicerata</taxon>
        <taxon>Arachnida</taxon>
        <taxon>Acari</taxon>
        <taxon>Acariformes</taxon>
        <taxon>Sarcoptiformes</taxon>
        <taxon>Astigmata</taxon>
        <taxon>Psoroptidia</taxon>
        <taxon>Analgoidea</taxon>
        <taxon>Pyroglyphidae</taxon>
        <taxon>Dermatophagoidinae</taxon>
        <taxon>Dermatophagoides</taxon>
    </lineage>
</organism>
<dbReference type="PANTHER" id="PTHR47595:SF1">
    <property type="entry name" value="MYB_SANT-LIKE DNA-BINDING DOMAIN-CONTAINING PROTEIN"/>
    <property type="match status" value="1"/>
</dbReference>
<dbReference type="OrthoDB" id="691673at2759"/>
<dbReference type="PANTHER" id="PTHR47595">
    <property type="entry name" value="HEAT SHOCK 70 KDA PROTEIN 14"/>
    <property type="match status" value="1"/>
</dbReference>
<dbReference type="AlphaFoldDB" id="A0A6P6Y9B3"/>
<keyword evidence="3" id="KW-1185">Reference proteome</keyword>
<evidence type="ECO:0000256" key="1">
    <source>
        <dbReference type="SAM" id="MobiDB-lite"/>
    </source>
</evidence>
<feature type="compositionally biased region" description="Low complexity" evidence="1">
    <location>
        <begin position="210"/>
        <end position="219"/>
    </location>
</feature>
<feature type="compositionally biased region" description="Low complexity" evidence="1">
    <location>
        <begin position="30"/>
        <end position="50"/>
    </location>
</feature>
<feature type="region of interest" description="Disordered" evidence="1">
    <location>
        <begin position="380"/>
        <end position="422"/>
    </location>
</feature>
<dbReference type="KEGG" id="dpte:113795543"/>
<feature type="region of interest" description="Disordered" evidence="1">
    <location>
        <begin position="191"/>
        <end position="224"/>
    </location>
</feature>
<dbReference type="Gene3D" id="1.10.10.60">
    <property type="entry name" value="Homeodomain-like"/>
    <property type="match status" value="1"/>
</dbReference>
<name>A0A6P6Y9B3_DERPT</name>
<dbReference type="RefSeq" id="XP_027201536.1">
    <property type="nucleotide sequence ID" value="XM_027345735.1"/>
</dbReference>
<feature type="compositionally biased region" description="Basic and acidic residues" evidence="1">
    <location>
        <begin position="380"/>
        <end position="397"/>
    </location>
</feature>
<dbReference type="Proteomes" id="UP000515146">
    <property type="component" value="Unplaced"/>
</dbReference>